<organism evidence="1 2">
    <name type="scientific">Spraguea lophii (strain 42_110)</name>
    <name type="common">Microsporidian parasite</name>
    <dbReference type="NCBI Taxonomy" id="1358809"/>
    <lineage>
        <taxon>Eukaryota</taxon>
        <taxon>Fungi</taxon>
        <taxon>Fungi incertae sedis</taxon>
        <taxon>Microsporidia</taxon>
        <taxon>Spragueidae</taxon>
        <taxon>Spraguea</taxon>
    </lineage>
</organism>
<proteinExistence type="predicted"/>
<protein>
    <submittedName>
        <fullName evidence="1">Uncharacterized protein</fullName>
    </submittedName>
</protein>
<dbReference type="AlphaFoldDB" id="S7XRM0"/>
<accession>S7XRM0</accession>
<dbReference type="InParanoid" id="S7XRM0"/>
<dbReference type="HOGENOM" id="CLU_685444_0_0_1"/>
<comment type="caution">
    <text evidence="1">The sequence shown here is derived from an EMBL/GenBank/DDBJ whole genome shotgun (WGS) entry which is preliminary data.</text>
</comment>
<dbReference type="Proteomes" id="UP000014978">
    <property type="component" value="Unassembled WGS sequence"/>
</dbReference>
<dbReference type="EMBL" id="ATCN01000680">
    <property type="protein sequence ID" value="EPR78598.1"/>
    <property type="molecule type" value="Genomic_DNA"/>
</dbReference>
<evidence type="ECO:0000313" key="1">
    <source>
        <dbReference type="EMBL" id="EPR78598.1"/>
    </source>
</evidence>
<sequence length="416" mass="49146">MSLNALYIKLFKKLSMYYLYLFQINIIFLLIKCSDNETGTNDKSLSFEMIENVKNIWNNDAITTTNLFYESNNFWLYDTEFNREEFGINIELEDSYYDISDKSKDEIENVLKYAKTLEDNIFKSKDIIQLLESLCEYNVYRIKYYELLVQAHGDIINDFYKNLNAKSSSIHRENPERGYNTQNINGESSESYKKKNSKIFYITKYNLFRSKNMQLKLVAEYPKVKPSSMEHIPCVASISGQTANAYDNLLDSKWMVDAMNGCISYLSNNKFCTDIEKMYAKFDAVFLELEQILKNVSQGIPETTTNDQHHLNLSLICIELDNGTTENVLLLYVRINKYLRKLAKIEEQLYKYNENKDLRKIAIEKSNFFDNNMVLCENCDYKNILQLYLDFSVRKFNYAKYQVIPKNEIHRMVINY</sequence>
<keyword evidence="2" id="KW-1185">Reference proteome</keyword>
<reference evidence="2" key="1">
    <citation type="journal article" date="2013" name="PLoS Genet.">
        <title>The genome of Spraguea lophii and the basis of host-microsporidian interactions.</title>
        <authorList>
            <person name="Campbell S.E."/>
            <person name="Williams T.A."/>
            <person name="Yousuf A."/>
            <person name="Soanes D.M."/>
            <person name="Paszkiewicz K.H."/>
            <person name="Williams B.A.P."/>
        </authorList>
    </citation>
    <scope>NUCLEOTIDE SEQUENCE [LARGE SCALE GENOMIC DNA]</scope>
    <source>
        <strain evidence="2">42_110</strain>
    </source>
</reference>
<dbReference type="VEuPathDB" id="MicrosporidiaDB:SLOPH_1080"/>
<evidence type="ECO:0000313" key="2">
    <source>
        <dbReference type="Proteomes" id="UP000014978"/>
    </source>
</evidence>
<gene>
    <name evidence="1" type="ORF">SLOPH_1080</name>
</gene>
<name>S7XRM0_SPRLO</name>